<dbReference type="SUPFAM" id="SSF57701">
    <property type="entry name" value="Zn2/Cys6 DNA-binding domain"/>
    <property type="match status" value="2"/>
</dbReference>
<evidence type="ECO:0000256" key="6">
    <source>
        <dbReference type="SAM" id="MobiDB-lite"/>
    </source>
</evidence>
<feature type="compositionally biased region" description="Low complexity" evidence="6">
    <location>
        <begin position="116"/>
        <end position="136"/>
    </location>
</feature>
<keyword evidence="4" id="KW-0804">Transcription</keyword>
<dbReference type="InterPro" id="IPR050815">
    <property type="entry name" value="TF_fung"/>
</dbReference>
<dbReference type="Gene3D" id="4.10.240.10">
    <property type="entry name" value="Zn(2)-C6 fungal-type DNA-binding domain"/>
    <property type="match status" value="2"/>
</dbReference>
<dbReference type="InterPro" id="IPR036864">
    <property type="entry name" value="Zn2-C6_fun-type_DNA-bd_sf"/>
</dbReference>
<dbReference type="CDD" id="cd00067">
    <property type="entry name" value="GAL4"/>
    <property type="match status" value="2"/>
</dbReference>
<comment type="subcellular location">
    <subcellularLocation>
        <location evidence="1">Nucleus</location>
    </subcellularLocation>
</comment>
<dbReference type="PROSITE" id="PS00463">
    <property type="entry name" value="ZN2_CY6_FUNGAL_1"/>
    <property type="match status" value="2"/>
</dbReference>
<dbReference type="Proteomes" id="UP001215598">
    <property type="component" value="Unassembled WGS sequence"/>
</dbReference>
<evidence type="ECO:0000256" key="1">
    <source>
        <dbReference type="ARBA" id="ARBA00004123"/>
    </source>
</evidence>
<sequence length="593" mass="65921">MSAAMMKPAKFKTPTCVLCRRRKLRCDGGDPCGPCSRTRTPVTCTYVPKTVGQLRSELPKGGACITCRQRKRRCDGNFPCRTCIQTSRPDECKYRERAPGKQKRAKPVPREDHFSSDSASTSSSSSRPTTPSQPASLQPGALRIQDEYRDLTPSSDHLFLWSELNPPCLPSYSGDSTCSQDGLYAFPPHDSIFPTPSLTTLPQDFCAERFSVRSLFLEHAWQYGLSIPAEKRQALAIGDLSRVDPTLVNVCELLGHLQRVHSHPEGWLSFNAQTTAEAEVDAVIRDTLEGPSGSKLDPLVRLQSYALLSVYSAQKEDIRGFQRQLAKAGSILLQHAETLGLADKQAVDWSPQFDTSYLSPHSVVEETRAVFSQIIFLNLASVMLPKVPSVIDPALIEKFRGLAAVRWNDTEINFLRTKSLLFLSDSQQLVAAWRRWEFGDPAPTAWSKRYWSLVDEIHSHINFLNTAVMDVSCIPALQGAQPTMKTCVLLSQAALAELHGLFAPSQVDSRQKHLEAVTEIINITRGFADKDYEFLDPTLGICWSIASRALYDGGWTLPDSRGAPNDTLSQASLVFLSECNRKVRRAGSLLFYH</sequence>
<keyword evidence="9" id="KW-1185">Reference proteome</keyword>
<dbReference type="PROSITE" id="PS50048">
    <property type="entry name" value="ZN2_CY6_FUNGAL_2"/>
    <property type="match status" value="2"/>
</dbReference>
<protein>
    <recommendedName>
        <fullName evidence="7">Zn(2)-C6 fungal-type domain-containing protein</fullName>
    </recommendedName>
</protein>
<dbReference type="EMBL" id="JARKIB010000521">
    <property type="protein sequence ID" value="KAJ7702041.1"/>
    <property type="molecule type" value="Genomic_DNA"/>
</dbReference>
<dbReference type="SMART" id="SM00066">
    <property type="entry name" value="GAL4"/>
    <property type="match status" value="2"/>
</dbReference>
<keyword evidence="3" id="KW-0805">Transcription regulation</keyword>
<dbReference type="Pfam" id="PF00172">
    <property type="entry name" value="Zn_clus"/>
    <property type="match status" value="2"/>
</dbReference>
<evidence type="ECO:0000256" key="2">
    <source>
        <dbReference type="ARBA" id="ARBA00022723"/>
    </source>
</evidence>
<dbReference type="PANTHER" id="PTHR47338">
    <property type="entry name" value="ZN(II)2CYS6 TRANSCRIPTION FACTOR (EUROFUNG)-RELATED"/>
    <property type="match status" value="1"/>
</dbReference>
<dbReference type="InterPro" id="IPR001138">
    <property type="entry name" value="Zn2Cys6_DnaBD"/>
</dbReference>
<dbReference type="GO" id="GO:0000981">
    <property type="term" value="F:DNA-binding transcription factor activity, RNA polymerase II-specific"/>
    <property type="evidence" value="ECO:0007669"/>
    <property type="project" value="InterPro"/>
</dbReference>
<reference evidence="8" key="1">
    <citation type="submission" date="2023-03" db="EMBL/GenBank/DDBJ databases">
        <title>Massive genome expansion in bonnet fungi (Mycena s.s.) driven by repeated elements and novel gene families across ecological guilds.</title>
        <authorList>
            <consortium name="Lawrence Berkeley National Laboratory"/>
            <person name="Harder C.B."/>
            <person name="Miyauchi S."/>
            <person name="Viragh M."/>
            <person name="Kuo A."/>
            <person name="Thoen E."/>
            <person name="Andreopoulos B."/>
            <person name="Lu D."/>
            <person name="Skrede I."/>
            <person name="Drula E."/>
            <person name="Henrissat B."/>
            <person name="Morin E."/>
            <person name="Kohler A."/>
            <person name="Barry K."/>
            <person name="LaButti K."/>
            <person name="Morin E."/>
            <person name="Salamov A."/>
            <person name="Lipzen A."/>
            <person name="Mereny Z."/>
            <person name="Hegedus B."/>
            <person name="Baldrian P."/>
            <person name="Stursova M."/>
            <person name="Weitz H."/>
            <person name="Taylor A."/>
            <person name="Grigoriev I.V."/>
            <person name="Nagy L.G."/>
            <person name="Martin F."/>
            <person name="Kauserud H."/>
        </authorList>
    </citation>
    <scope>NUCLEOTIDE SEQUENCE</scope>
    <source>
        <strain evidence="8">CBHHK182m</strain>
    </source>
</reference>
<dbReference type="GO" id="GO:0008270">
    <property type="term" value="F:zinc ion binding"/>
    <property type="evidence" value="ECO:0007669"/>
    <property type="project" value="InterPro"/>
</dbReference>
<keyword evidence="2" id="KW-0479">Metal-binding</keyword>
<proteinExistence type="predicted"/>
<dbReference type="PANTHER" id="PTHR47338:SF5">
    <property type="entry name" value="ZN(II)2CYS6 TRANSCRIPTION FACTOR (EUROFUNG)"/>
    <property type="match status" value="1"/>
</dbReference>
<evidence type="ECO:0000313" key="8">
    <source>
        <dbReference type="EMBL" id="KAJ7702041.1"/>
    </source>
</evidence>
<evidence type="ECO:0000313" key="9">
    <source>
        <dbReference type="Proteomes" id="UP001215598"/>
    </source>
</evidence>
<comment type="caution">
    <text evidence="8">The sequence shown here is derived from an EMBL/GenBank/DDBJ whole genome shotgun (WGS) entry which is preliminary data.</text>
</comment>
<gene>
    <name evidence="8" type="ORF">B0H16DRAFT_750510</name>
</gene>
<keyword evidence="5" id="KW-0539">Nucleus</keyword>
<dbReference type="AlphaFoldDB" id="A0AAD7DYN0"/>
<evidence type="ECO:0000259" key="7">
    <source>
        <dbReference type="PROSITE" id="PS50048"/>
    </source>
</evidence>
<feature type="region of interest" description="Disordered" evidence="6">
    <location>
        <begin position="94"/>
        <end position="140"/>
    </location>
</feature>
<evidence type="ECO:0000256" key="3">
    <source>
        <dbReference type="ARBA" id="ARBA00023015"/>
    </source>
</evidence>
<feature type="domain" description="Zn(2)-C6 fungal-type" evidence="7">
    <location>
        <begin position="15"/>
        <end position="46"/>
    </location>
</feature>
<dbReference type="GO" id="GO:0005634">
    <property type="term" value="C:nucleus"/>
    <property type="evidence" value="ECO:0007669"/>
    <property type="project" value="UniProtKB-SubCell"/>
</dbReference>
<name>A0AAD7DYN0_9AGAR</name>
<organism evidence="8 9">
    <name type="scientific">Mycena metata</name>
    <dbReference type="NCBI Taxonomy" id="1033252"/>
    <lineage>
        <taxon>Eukaryota</taxon>
        <taxon>Fungi</taxon>
        <taxon>Dikarya</taxon>
        <taxon>Basidiomycota</taxon>
        <taxon>Agaricomycotina</taxon>
        <taxon>Agaricomycetes</taxon>
        <taxon>Agaricomycetidae</taxon>
        <taxon>Agaricales</taxon>
        <taxon>Marasmiineae</taxon>
        <taxon>Mycenaceae</taxon>
        <taxon>Mycena</taxon>
    </lineage>
</organism>
<feature type="domain" description="Zn(2)-C6 fungal-type" evidence="7">
    <location>
        <begin position="63"/>
        <end position="94"/>
    </location>
</feature>
<evidence type="ECO:0000256" key="5">
    <source>
        <dbReference type="ARBA" id="ARBA00023242"/>
    </source>
</evidence>
<evidence type="ECO:0000256" key="4">
    <source>
        <dbReference type="ARBA" id="ARBA00023163"/>
    </source>
</evidence>
<accession>A0AAD7DYN0</accession>